<protein>
    <recommendedName>
        <fullName evidence="4">UBC core domain-containing protein</fullName>
    </recommendedName>
</protein>
<dbReference type="Gene3D" id="3.10.110.10">
    <property type="entry name" value="Ubiquitin Conjugating Enzyme"/>
    <property type="match status" value="1"/>
</dbReference>
<feature type="compositionally biased region" description="Acidic residues" evidence="3">
    <location>
        <begin position="539"/>
        <end position="550"/>
    </location>
</feature>
<dbReference type="InterPro" id="IPR016135">
    <property type="entry name" value="UBQ-conjugating_enzyme/RWD"/>
</dbReference>
<evidence type="ECO:0000313" key="5">
    <source>
        <dbReference type="EMBL" id="EJU00013.1"/>
    </source>
</evidence>
<organism evidence="5 6">
    <name type="scientific">Dacryopinax primogenitus (strain DJM 731)</name>
    <name type="common">Brown rot fungus</name>
    <dbReference type="NCBI Taxonomy" id="1858805"/>
    <lineage>
        <taxon>Eukaryota</taxon>
        <taxon>Fungi</taxon>
        <taxon>Dikarya</taxon>
        <taxon>Basidiomycota</taxon>
        <taxon>Agaricomycotina</taxon>
        <taxon>Dacrymycetes</taxon>
        <taxon>Dacrymycetales</taxon>
        <taxon>Dacrymycetaceae</taxon>
        <taxon>Dacryopinax</taxon>
    </lineage>
</organism>
<dbReference type="Proteomes" id="UP000030653">
    <property type="component" value="Unassembled WGS sequence"/>
</dbReference>
<keyword evidence="6" id="KW-1185">Reference proteome</keyword>
<dbReference type="OMA" id="EMWIEYE"/>
<dbReference type="GeneID" id="63688342"/>
<feature type="compositionally biased region" description="Pro residues" evidence="3">
    <location>
        <begin position="589"/>
        <end position="606"/>
    </location>
</feature>
<dbReference type="GO" id="GO:0061631">
    <property type="term" value="F:ubiquitin conjugating enzyme activity"/>
    <property type="evidence" value="ECO:0007669"/>
    <property type="project" value="TreeGrafter"/>
</dbReference>
<dbReference type="PANTHER" id="PTHR46116:SF15">
    <property type="entry name" value="(E3-INDEPENDENT) E2 UBIQUITIN-CONJUGATING ENZYME"/>
    <property type="match status" value="1"/>
</dbReference>
<evidence type="ECO:0000259" key="4">
    <source>
        <dbReference type="PROSITE" id="PS50127"/>
    </source>
</evidence>
<sequence>MAAPGENTLLTAKFFRDDTVALRDRPTEFAVLVRCWYDAMEDVALPDTGDPLDRQLVRGEYGITFFTNGQRALVSESDLILKDRAFRPGDIVKQHLTDVMSGIVTETYCEVQLEHAITKRALQGWIPMREVELDTEVGVGDYVIHGNWIGTVQDTFEETTCISHSGKPSRIAEPGAHFLVGEKTTEILDPRYLAFLGNTERVVIATKPIAAAVSWLALNQSLPAAEAASIPRPKRNWAGRELNDLQRVVLGSYDCHRIMERVRFKDPEVARTRGAQPSLFPMNRTTCIAVDTLIVTDTRMLVTILWQDGTTSKHHSSVSVPHTNIDEYDCWPGDQVMWKGEDGPQAVVVQKVSPTQRTIEVMLLKDRTKETVSALEIDPQGPLPSIYGVRHGDMVLINLVNNGEQAPVVPRLGEIEPWIRTPGDGRNGWRTELAKLGLQALNRADPGDGRLRPATDVEWVGQVITNRLDGDIEIMLPSGKTLVEPLNKLSLLIDDVEEIQMDEWLEDEEGEEGDEMDIDGAGSDWSEGSWETVDHGEQEQDWAAEQEDEPPLIHVTHPDDIEMNGAEEPVAPGGFATPSGETGKSTEPTPTPPRSNAVSPPPPPTPAVLRVDSPNWERFVIQEQCPPDHHFANRESSVPGKAFLGRLQKEYKVLQSSLPETILVRAYEDRTDLLRCLIIGPDNTPYEDAPFVIDWYLEPTFPQAPPQAHFHSWTNGNGRVNPNLYEEGKVCLSILNTWTGDRAESWSAARSSLLQAFVSIQGLVLVKEPWFCEPAYEKLRGTQEAEVSSRLYSEKAYVLSRGFVRHALEQLPGGLENEVQWHYYDRHVLAKVIRDANELISKSEQEGDDPHVPGDRAVPRLTQGGILPLRRTLAKLQVLLDTRASAA</sequence>
<dbReference type="SMART" id="SM00212">
    <property type="entry name" value="UBCc"/>
    <property type="match status" value="1"/>
</dbReference>
<dbReference type="HOGENOM" id="CLU_005619_0_0_1"/>
<proteinExistence type="predicted"/>
<evidence type="ECO:0000313" key="6">
    <source>
        <dbReference type="Proteomes" id="UP000030653"/>
    </source>
</evidence>
<feature type="domain" description="UBC core" evidence="4">
    <location>
        <begin position="642"/>
        <end position="805"/>
    </location>
</feature>
<gene>
    <name evidence="5" type="ORF">DACRYDRAFT_23552</name>
</gene>
<evidence type="ECO:0000256" key="1">
    <source>
        <dbReference type="ARBA" id="ARBA00022679"/>
    </source>
</evidence>
<feature type="compositionally biased region" description="Acidic residues" evidence="3">
    <location>
        <begin position="506"/>
        <end position="518"/>
    </location>
</feature>
<feature type="region of interest" description="Disordered" evidence="3">
    <location>
        <begin position="506"/>
        <end position="607"/>
    </location>
</feature>
<dbReference type="CDD" id="cd23837">
    <property type="entry name" value="UBCc_UBE2O"/>
    <property type="match status" value="1"/>
</dbReference>
<dbReference type="FunFam" id="3.10.110.10:FF:000094">
    <property type="entry name" value="Probable ubiquitin-conjugating enzyme E2 23"/>
    <property type="match status" value="1"/>
</dbReference>
<dbReference type="OrthoDB" id="1926878at2759"/>
<evidence type="ECO:0000256" key="3">
    <source>
        <dbReference type="SAM" id="MobiDB-lite"/>
    </source>
</evidence>
<dbReference type="Pfam" id="PF00179">
    <property type="entry name" value="UQ_con"/>
    <property type="match status" value="1"/>
</dbReference>
<keyword evidence="1" id="KW-0808">Transferase</keyword>
<accession>M5G8C6</accession>
<dbReference type="PROSITE" id="PS50127">
    <property type="entry name" value="UBC_2"/>
    <property type="match status" value="1"/>
</dbReference>
<keyword evidence="2" id="KW-0833">Ubl conjugation pathway</keyword>
<dbReference type="AlphaFoldDB" id="M5G8C6"/>
<dbReference type="STRING" id="1858805.M5G8C6"/>
<dbReference type="InterPro" id="IPR000608">
    <property type="entry name" value="UBC"/>
</dbReference>
<dbReference type="PANTHER" id="PTHR46116">
    <property type="entry name" value="(E3-INDEPENDENT) E2 UBIQUITIN-CONJUGATING ENZYME"/>
    <property type="match status" value="1"/>
</dbReference>
<dbReference type="EMBL" id="JH795868">
    <property type="protein sequence ID" value="EJU00013.1"/>
    <property type="molecule type" value="Genomic_DNA"/>
</dbReference>
<reference evidence="5 6" key="1">
    <citation type="journal article" date="2012" name="Science">
        <title>The Paleozoic origin of enzymatic lignin decomposition reconstructed from 31 fungal genomes.</title>
        <authorList>
            <person name="Floudas D."/>
            <person name="Binder M."/>
            <person name="Riley R."/>
            <person name="Barry K."/>
            <person name="Blanchette R.A."/>
            <person name="Henrissat B."/>
            <person name="Martinez A.T."/>
            <person name="Otillar R."/>
            <person name="Spatafora J.W."/>
            <person name="Yadav J.S."/>
            <person name="Aerts A."/>
            <person name="Benoit I."/>
            <person name="Boyd A."/>
            <person name="Carlson A."/>
            <person name="Copeland A."/>
            <person name="Coutinho P.M."/>
            <person name="de Vries R.P."/>
            <person name="Ferreira P."/>
            <person name="Findley K."/>
            <person name="Foster B."/>
            <person name="Gaskell J."/>
            <person name="Glotzer D."/>
            <person name="Gorecki P."/>
            <person name="Heitman J."/>
            <person name="Hesse C."/>
            <person name="Hori C."/>
            <person name="Igarashi K."/>
            <person name="Jurgens J.A."/>
            <person name="Kallen N."/>
            <person name="Kersten P."/>
            <person name="Kohler A."/>
            <person name="Kuees U."/>
            <person name="Kumar T.K.A."/>
            <person name="Kuo A."/>
            <person name="LaButti K."/>
            <person name="Larrondo L.F."/>
            <person name="Lindquist E."/>
            <person name="Ling A."/>
            <person name="Lombard V."/>
            <person name="Lucas S."/>
            <person name="Lundell T."/>
            <person name="Martin R."/>
            <person name="McLaughlin D.J."/>
            <person name="Morgenstern I."/>
            <person name="Morin E."/>
            <person name="Murat C."/>
            <person name="Nagy L.G."/>
            <person name="Nolan M."/>
            <person name="Ohm R.A."/>
            <person name="Patyshakuliyeva A."/>
            <person name="Rokas A."/>
            <person name="Ruiz-Duenas F.J."/>
            <person name="Sabat G."/>
            <person name="Salamov A."/>
            <person name="Samejima M."/>
            <person name="Schmutz J."/>
            <person name="Slot J.C."/>
            <person name="St John F."/>
            <person name="Stenlid J."/>
            <person name="Sun H."/>
            <person name="Sun S."/>
            <person name="Syed K."/>
            <person name="Tsang A."/>
            <person name="Wiebenga A."/>
            <person name="Young D."/>
            <person name="Pisabarro A."/>
            <person name="Eastwood D.C."/>
            <person name="Martin F."/>
            <person name="Cullen D."/>
            <person name="Grigoriev I.V."/>
            <person name="Hibbett D.S."/>
        </authorList>
    </citation>
    <scope>NUCLEOTIDE SEQUENCE [LARGE SCALE GENOMIC DNA]</scope>
    <source>
        <strain evidence="5 6">DJM-731 SS1</strain>
    </source>
</reference>
<dbReference type="SUPFAM" id="SSF54495">
    <property type="entry name" value="UBC-like"/>
    <property type="match status" value="1"/>
</dbReference>
<name>M5G8C6_DACPD</name>
<feature type="compositionally biased region" description="Polar residues" evidence="3">
    <location>
        <begin position="579"/>
        <end position="588"/>
    </location>
</feature>
<dbReference type="RefSeq" id="XP_040626910.1">
    <property type="nucleotide sequence ID" value="XM_040773280.1"/>
</dbReference>
<evidence type="ECO:0000256" key="2">
    <source>
        <dbReference type="ARBA" id="ARBA00022786"/>
    </source>
</evidence>